<dbReference type="InterPro" id="IPR000184">
    <property type="entry name" value="Bac_surfAg_D15"/>
</dbReference>
<dbReference type="InterPro" id="IPR039910">
    <property type="entry name" value="D15-like"/>
</dbReference>
<dbReference type="EMBL" id="CABFVH010000009">
    <property type="protein sequence ID" value="VUF12281.1"/>
    <property type="molecule type" value="Genomic_DNA"/>
</dbReference>
<sequence>MPTPEAGGFNHDRYRQGHAVDSGVRVPPPRCGRSPVAPVRRGRVPARLSARPSSIQSRIPARWALAAGLALSGPLSCPGPAAAFDLFGWFGEKEEPLAPSATALPYAVKFRGADDDALVTALQDASSLHKLRREPPPDGEGLVRRAEADLRRLPEALEGSGYYAGRVAVRVGEVTLSGEASLLAASRAAERDRARALVPVKVAVDPGPLYQLRRIGVRDRAGRPLPPELLPERLTRVDPDTPARSAAVLAREAAIVDRLRAQGHPFAKVVSRDPVVDDAAQAMDVTFTVDPGPVAGIGAVTVRGTQGLDPAVVRSFIYTEPGDPYSPKALTDMRKALTKVEALGSVRIREGEALDADGNLPIFVDVTERPTNLFGISARYSTVDGPGVRATYSNRNLFGGGETLRVDADLSYLGNDLYATQRKLAGIDSNGLGGRLQATFVKPALWGTRNDLVASAFAGREAQQSYVVDGGGATLGIRHRFSDTFFAQVNLDGQAGRSQDALGKVDYRLIGLGASLSYDSTDSLLDPTKGIRLTASATPYAGFLGSDPSIFVAKAQGSAYYALDDDGWYVLAGRLGFGSISGARLDEIPANIRFFAGGGGSVRGFPYRTLGPRGPFNLPVGGRSLLEASLEARIKVTDTIGVVPFFDAGTAFAGELPDFDERIRSAVGLGLRYYTAIGPIRVDLAFPLDRIKGNRERPVALYISLGQAF</sequence>
<proteinExistence type="predicted"/>
<evidence type="ECO:0000256" key="3">
    <source>
        <dbReference type="ARBA" id="ARBA00022692"/>
    </source>
</evidence>
<dbReference type="PANTHER" id="PTHR12815">
    <property type="entry name" value="SORTING AND ASSEMBLY MACHINERY SAMM50 PROTEIN FAMILY MEMBER"/>
    <property type="match status" value="1"/>
</dbReference>
<keyword evidence="2" id="KW-1134">Transmembrane beta strand</keyword>
<gene>
    <name evidence="8" type="primary">tamA</name>
    <name evidence="7" type="synonym">bamA_2</name>
    <name evidence="7" type="ORF">IFDJLNFL_3833</name>
    <name evidence="8" type="ORF">MTDSW087_01970</name>
</gene>
<name>A0A564FY07_9HYPH</name>
<dbReference type="AlphaFoldDB" id="A0A564FY07"/>
<accession>A0A564FY07</accession>
<evidence type="ECO:0000256" key="4">
    <source>
        <dbReference type="ARBA" id="ARBA00023136"/>
    </source>
</evidence>
<evidence type="ECO:0000256" key="2">
    <source>
        <dbReference type="ARBA" id="ARBA00022452"/>
    </source>
</evidence>
<dbReference type="Gene3D" id="2.40.160.50">
    <property type="entry name" value="membrane protein fhac: a member of the omp85/tpsb transporter family"/>
    <property type="match status" value="1"/>
</dbReference>
<evidence type="ECO:0000313" key="9">
    <source>
        <dbReference type="Proteomes" id="UP000401717"/>
    </source>
</evidence>
<reference evidence="7" key="3">
    <citation type="submission" date="2021-08" db="EMBL/GenBank/DDBJ databases">
        <authorList>
            <person name="Tani A."/>
            <person name="Ola A."/>
            <person name="Ogura Y."/>
            <person name="Katsura K."/>
            <person name="Hayashi T."/>
        </authorList>
    </citation>
    <scope>NUCLEOTIDE SEQUENCE</scope>
    <source>
        <strain evidence="7">DSM 22415</strain>
    </source>
</reference>
<evidence type="ECO:0000256" key="5">
    <source>
        <dbReference type="SAM" id="MobiDB-lite"/>
    </source>
</evidence>
<evidence type="ECO:0000313" key="7">
    <source>
        <dbReference type="EMBL" id="GJD57920.1"/>
    </source>
</evidence>
<dbReference type="Gene3D" id="3.10.20.310">
    <property type="entry name" value="membrane protein fhac"/>
    <property type="match status" value="1"/>
</dbReference>
<dbReference type="PANTHER" id="PTHR12815:SF18">
    <property type="entry name" value="SORTING AND ASSEMBLY MACHINERY COMPONENT 50 HOMOLOG"/>
    <property type="match status" value="1"/>
</dbReference>
<dbReference type="Proteomes" id="UP000401717">
    <property type="component" value="Unassembled WGS sequence"/>
</dbReference>
<reference evidence="7" key="2">
    <citation type="journal article" date="2021" name="Front. Microbiol.">
        <title>Comprehensive Comparative Genomics and Phenotyping of Methylobacterium Species.</title>
        <authorList>
            <person name="Alessa O."/>
            <person name="Ogura Y."/>
            <person name="Fujitani Y."/>
            <person name="Takami H."/>
            <person name="Hayashi T."/>
            <person name="Sahin N."/>
            <person name="Tani A."/>
        </authorList>
    </citation>
    <scope>NUCLEOTIDE SEQUENCE</scope>
    <source>
        <strain evidence="7">DSM 22415</strain>
    </source>
</reference>
<evidence type="ECO:0000313" key="10">
    <source>
        <dbReference type="Proteomes" id="UP001055303"/>
    </source>
</evidence>
<dbReference type="GO" id="GO:0019867">
    <property type="term" value="C:outer membrane"/>
    <property type="evidence" value="ECO:0007669"/>
    <property type="project" value="InterPro"/>
</dbReference>
<reference evidence="8 9" key="1">
    <citation type="submission" date="2019-06" db="EMBL/GenBank/DDBJ databases">
        <authorList>
            <person name="Rodrigo-Torres L."/>
            <person name="Arahal R. D."/>
            <person name="Lucena T."/>
        </authorList>
    </citation>
    <scope>NUCLEOTIDE SEQUENCE [LARGE SCALE GENOMIC DNA]</scope>
    <source>
        <strain evidence="8 9">SW08-7</strain>
    </source>
</reference>
<dbReference type="EMBL" id="BPQI01000125">
    <property type="protein sequence ID" value="GJD57920.1"/>
    <property type="molecule type" value="Genomic_DNA"/>
</dbReference>
<dbReference type="Proteomes" id="UP001055303">
    <property type="component" value="Unassembled WGS sequence"/>
</dbReference>
<feature type="domain" description="Bacterial surface antigen (D15)" evidence="6">
    <location>
        <begin position="396"/>
        <end position="709"/>
    </location>
</feature>
<keyword evidence="3" id="KW-0812">Transmembrane</keyword>
<keyword evidence="10" id="KW-1185">Reference proteome</keyword>
<comment type="subcellular location">
    <subcellularLocation>
        <location evidence="1">Membrane</location>
    </subcellularLocation>
</comment>
<keyword evidence="4" id="KW-0472">Membrane</keyword>
<feature type="region of interest" description="Disordered" evidence="5">
    <location>
        <begin position="1"/>
        <end position="38"/>
    </location>
</feature>
<evidence type="ECO:0000256" key="1">
    <source>
        <dbReference type="ARBA" id="ARBA00004370"/>
    </source>
</evidence>
<evidence type="ECO:0000259" key="6">
    <source>
        <dbReference type="Pfam" id="PF01103"/>
    </source>
</evidence>
<protein>
    <submittedName>
        <fullName evidence="7">Outer membrane protein assembly factor BamA</fullName>
    </submittedName>
    <submittedName>
        <fullName evidence="8">Translocation and assembly module TamA</fullName>
    </submittedName>
</protein>
<evidence type="ECO:0000313" key="8">
    <source>
        <dbReference type="EMBL" id="VUF12281.1"/>
    </source>
</evidence>
<organism evidence="8 9">
    <name type="scientific">Methylobacterium dankookense</name>
    <dbReference type="NCBI Taxonomy" id="560405"/>
    <lineage>
        <taxon>Bacteria</taxon>
        <taxon>Pseudomonadati</taxon>
        <taxon>Pseudomonadota</taxon>
        <taxon>Alphaproteobacteria</taxon>
        <taxon>Hyphomicrobiales</taxon>
        <taxon>Methylobacteriaceae</taxon>
        <taxon>Methylobacterium</taxon>
    </lineage>
</organism>
<dbReference type="Pfam" id="PF01103">
    <property type="entry name" value="Omp85"/>
    <property type="match status" value="1"/>
</dbReference>